<dbReference type="InterPro" id="IPR012341">
    <property type="entry name" value="6hp_glycosidase-like_sf"/>
</dbReference>
<organism evidence="2 3">
    <name type="scientific">Svornostia abyssi</name>
    <dbReference type="NCBI Taxonomy" id="2898438"/>
    <lineage>
        <taxon>Bacteria</taxon>
        <taxon>Bacillati</taxon>
        <taxon>Actinomycetota</taxon>
        <taxon>Thermoleophilia</taxon>
        <taxon>Solirubrobacterales</taxon>
        <taxon>Baekduiaceae</taxon>
        <taxon>Svornostia</taxon>
    </lineage>
</organism>
<dbReference type="EMBL" id="CP088295">
    <property type="protein sequence ID" value="UUY03359.1"/>
    <property type="molecule type" value="Genomic_DNA"/>
</dbReference>
<dbReference type="Proteomes" id="UP001058860">
    <property type="component" value="Chromosome"/>
</dbReference>
<feature type="chain" id="PRO_5045189427" evidence="1">
    <location>
        <begin position="26"/>
        <end position="730"/>
    </location>
</feature>
<reference evidence="3" key="1">
    <citation type="submission" date="2021-11" db="EMBL/GenBank/DDBJ databases">
        <title>Cultivation dependent microbiological survey of springs from the worlds oldest radium mine currently devoted to the extraction of radon-saturated water.</title>
        <authorList>
            <person name="Kapinusova G."/>
            <person name="Smrhova T."/>
            <person name="Strejcek M."/>
            <person name="Suman J."/>
            <person name="Jani K."/>
            <person name="Pajer P."/>
            <person name="Uhlik O."/>
        </authorList>
    </citation>
    <scope>NUCLEOTIDE SEQUENCE [LARGE SCALE GENOMIC DNA]</scope>
    <source>
        <strain evidence="3">J379</strain>
    </source>
</reference>
<accession>A0ABY5PF97</accession>
<name>A0ABY5PF97_9ACTN</name>
<proteinExistence type="predicted"/>
<dbReference type="SUPFAM" id="SSF48208">
    <property type="entry name" value="Six-hairpin glycosidases"/>
    <property type="match status" value="1"/>
</dbReference>
<keyword evidence="3" id="KW-1185">Reference proteome</keyword>
<dbReference type="RefSeq" id="WP_353863867.1">
    <property type="nucleotide sequence ID" value="NZ_CP088295.1"/>
</dbReference>
<dbReference type="InterPro" id="IPR008928">
    <property type="entry name" value="6-hairpin_glycosidase_sf"/>
</dbReference>
<evidence type="ECO:0000256" key="1">
    <source>
        <dbReference type="SAM" id="SignalP"/>
    </source>
</evidence>
<evidence type="ECO:0000313" key="2">
    <source>
        <dbReference type="EMBL" id="UUY03359.1"/>
    </source>
</evidence>
<keyword evidence="1" id="KW-0732">Signal</keyword>
<evidence type="ECO:0000313" key="3">
    <source>
        <dbReference type="Proteomes" id="UP001058860"/>
    </source>
</evidence>
<feature type="signal peptide" evidence="1">
    <location>
        <begin position="1"/>
        <end position="25"/>
    </location>
</feature>
<dbReference type="Gene3D" id="1.50.10.10">
    <property type="match status" value="1"/>
</dbReference>
<protein>
    <submittedName>
        <fullName evidence="2">Uncharacterized protein</fullName>
    </submittedName>
</protein>
<sequence>MLSPRSAAAFGAVAAALVAAAPAAAGPLADAPVARCLTGNPADVTADPLVVLERNEQFAPTIGSSNINAQTSNGRMAAGVAADGTLTTLRWPSTMSYQQLKHYGPNARAPRAGAAANEGIVLGLVLPGAGTRWLRDFPQQSQRYADEESDEIETTFADPALGLTVTVRQVVGADIDAYVQRVGVRRAPGARTPTALMVFENLSLNNSNVPAIPGTDGCAHEFSRDTARFDGPTGAIVHWLRGRDLSNGEQSDVAMAVGVGGGVDDWQVAADAEEDPLGRLGGWTLDAHRDAANGDLNRGRSYTGQTTGALRAPLTFAGDVASRDVAVAGGRTPAGALTALRTALAQGQPAVAMGKKAALAPVIARAPLPATTDAKELALAKRAIVLLNTSQAPSGAIPAGISVQPPYAEDWPRDGMYFDEALDLMGAHDKVTAHKRFYLRTQRRPGFAAIGSIGVPMGSWPMNLYDTGVVSGPIPYEIDETGLGGWGLWSHYKHTGDRAYLDEAWPGIKLAAEHFVTCRDAVKKLQCRATEDDNLDLGNQQTIAGAMPGWLALKAGAEAAAIVGDTAARDRFAARRDELAVAIDEYLWEEDKGWYAGWDIPAIRKVVTYVGWPEPLKSRDDARMRRHADAIWAAFAPTFRAPEPGGRTAGFYDGLALIALADQWRGDAAKMQRLRDGLHWIAHTQATADTGLLGENWIVRDNKVKTITAIPQLWQHALFYLAAIEVHGTA</sequence>
<gene>
    <name evidence="2" type="ORF">LRS13_22245</name>
</gene>